<organism evidence="2 3">
    <name type="scientific">Subdoligranulum variabile DSM 15176</name>
    <dbReference type="NCBI Taxonomy" id="411471"/>
    <lineage>
        <taxon>Bacteria</taxon>
        <taxon>Bacillati</taxon>
        <taxon>Bacillota</taxon>
        <taxon>Clostridia</taxon>
        <taxon>Eubacteriales</taxon>
        <taxon>Oscillospiraceae</taxon>
        <taxon>Subdoligranulum</taxon>
    </lineage>
</organism>
<sequence>MPFRRPCPVCTIYDSGFSESCQVKVAQLCGVLCQNRSQEKTGRPARDPGLIQLWKTLRKIASLSARRVVLLFENLAKKKAGKRRRFVQSAENRLECRIFFEKAFLFPEGRLYCKPVQGRTGKTPGILVLFLFFMPRVRIRRRGGGENPPSCAKRKICTGRGHGTG</sequence>
<keyword evidence="3" id="KW-1185">Reference proteome</keyword>
<gene>
    <name evidence="2" type="ORF">SUBVAR_04085</name>
</gene>
<evidence type="ECO:0000313" key="3">
    <source>
        <dbReference type="Proteomes" id="UP000003438"/>
    </source>
</evidence>
<protein>
    <submittedName>
        <fullName evidence="2">Uncharacterized protein</fullName>
    </submittedName>
</protein>
<dbReference type="HOGENOM" id="CLU_1609918_0_0_9"/>
<proteinExistence type="predicted"/>
<reference evidence="2" key="1">
    <citation type="submission" date="2009-12" db="EMBL/GenBank/DDBJ databases">
        <authorList>
            <person name="Weinstock G."/>
            <person name="Sodergren E."/>
            <person name="Clifton S."/>
            <person name="Fulton L."/>
            <person name="Fulton B."/>
            <person name="Courtney L."/>
            <person name="Fronick C."/>
            <person name="Harrison M."/>
            <person name="Strong C."/>
            <person name="Farmer C."/>
            <person name="Delahaunty K."/>
            <person name="Markovic C."/>
            <person name="Hall O."/>
            <person name="Minx P."/>
            <person name="Tomlinson C."/>
            <person name="Mitreva M."/>
            <person name="Nelson J."/>
            <person name="Hou S."/>
            <person name="Wollam A."/>
            <person name="Pepin K.H."/>
            <person name="Johnson M."/>
            <person name="Bhonagiri V."/>
            <person name="Nash W.E."/>
            <person name="Warren W."/>
            <person name="Chinwalla A."/>
            <person name="Mardis E.R."/>
            <person name="Wilson R.K."/>
        </authorList>
    </citation>
    <scope>NUCLEOTIDE SEQUENCE [LARGE SCALE GENOMIC DNA]</scope>
    <source>
        <strain evidence="2">DSM 15176</strain>
    </source>
</reference>
<dbReference type="STRING" id="411471.SUBVAR_04085"/>
<accession>D1PIC0</accession>
<evidence type="ECO:0000313" key="2">
    <source>
        <dbReference type="EMBL" id="EFB77588.1"/>
    </source>
</evidence>
<dbReference type="Proteomes" id="UP000003438">
    <property type="component" value="Unassembled WGS sequence"/>
</dbReference>
<name>D1PIC0_9FIRM</name>
<dbReference type="EMBL" id="ACBY02000009">
    <property type="protein sequence ID" value="EFB77588.1"/>
    <property type="molecule type" value="Genomic_DNA"/>
</dbReference>
<comment type="caution">
    <text evidence="2">The sequence shown here is derived from an EMBL/GenBank/DDBJ whole genome shotgun (WGS) entry which is preliminary data.</text>
</comment>
<evidence type="ECO:0000256" key="1">
    <source>
        <dbReference type="SAM" id="MobiDB-lite"/>
    </source>
</evidence>
<dbReference type="AlphaFoldDB" id="D1PIC0"/>
<feature type="region of interest" description="Disordered" evidence="1">
    <location>
        <begin position="143"/>
        <end position="165"/>
    </location>
</feature>